<comment type="caution">
    <text evidence="3">The sequence shown here is derived from an EMBL/GenBank/DDBJ whole genome shotgun (WGS) entry which is preliminary data.</text>
</comment>
<dbReference type="CDD" id="cd00063">
    <property type="entry name" value="FN3"/>
    <property type="match status" value="1"/>
</dbReference>
<dbReference type="Pfam" id="PF00041">
    <property type="entry name" value="fn3"/>
    <property type="match status" value="1"/>
</dbReference>
<evidence type="ECO:0000259" key="2">
    <source>
        <dbReference type="PROSITE" id="PS50853"/>
    </source>
</evidence>
<dbReference type="InterPro" id="IPR013783">
    <property type="entry name" value="Ig-like_fold"/>
</dbReference>
<proteinExistence type="predicted"/>
<protein>
    <recommendedName>
        <fullName evidence="2">Fibronectin type-III domain-containing protein</fullName>
    </recommendedName>
</protein>
<sequence length="1957" mass="216564">MDKPNLPKMLKKIYLYLLLLSSFASFESYAQSYPISVSTQIKQPSPIYLSHYADASTINSSIKIQIVLNDLTISNRQVKLKIYFQGNGISFNTNDFVTGARPLYLEGGVPLQLTNVDLAPYFEYQNLLGLTPNQYAQPLPEGLYNIYVEVYDFATGRKLSNKTGTNTIIFQNDPPFLNLPLNNASFMQQNIQNIVFGWTPRSINVSNVEYEFSLVEIWDKYTPIQNAFAYSPPLYTTTTRNTTLQYGINEPQLIPGKKYAWRIKAKAIFGAEEIGVFKNNGYSEIFSFDYETYCTAPLGIATSGVSENQAKITWSGNIDNYDYQVNYREKNADSEWYKLVTPRENLTLSNLKPNAVYEYTVGASCEVGKYTHSTIKEFTTLVKDEIAFQGCGIKPDPKDLSNKNPLPELFPNDVVTAGDFPIVVLNSTGSNGTFTGDGYVTLPFLEKFRKLIDAADALGGEKINIGQFSRIKITFKDIGVNTDFKLISGEIVASYDKDNWDKMLDVDKITNDIAGSNGKPIEGKLAYEVKEDGVTLNSDGSTTIKGTNGESTTLPKSVYDQVYIDKSGDVVNIPANGSGAPTFIKSAEGGRAIAANTNGISSSGEVTQISSSDVSVTFEDGPKALYAFDELPDSGSEKLKATYETIKTKDGNVYNVNYKAVSDLNGPDILIAEADFENGKTKDDIVFKTNTGSSVDVKWKSATKAEITLKRTLNFSKESIIATVKGAKEKDSKDAAKTIDGKSDIAGKVNIWQLTKKPVINITLLSVNGATTPDVNEAKTFLNEVYNKVGIKFDVTTQKVAIGSLPDEIQCGDSGALELYTDDQNNIISQIESNADFKYNDKTYYVLYTGKSGGNGYKGFMPLGSQYAFVFNNGTLKTAAHELGHGIFGLKHPFSTDAESGKTDLLMDYGDGTILSHNDWDIIHSGGWKFYGFQKSSSGALAGGFGLTPNWKFVRTNETTILSGGLVPIVPEGMLGGFESSENGKTVNYIWNTTSNTYKVDGTGEDYPEMNYKTKIEEKYEKTTVFWLIYKNNEDCSKRKYIRTYYDQIKTDLAKKDLTDYITKINKIEKTDKLKIYSSTLGCVGNSGTGNGNGTDEQRLKDLISKLDAKIGDDAVASEVIILDKNDPKYKEKLADALKKASYILATYDSTGKETLKLQYQLQIPKSIKDLFPDFKTSDNCMVDYINSSLTKLHENVIYKNMKPSDQAAVEICTVFYQGFFGMWYCATNEESIANAGGVEQYLAGATHEAIAMIDVVLLVDGLATLVKEGLKANLQGYVKYYENLKSISTTINKGGQLEPKQIINVVLIPPYNTYSETIDKAIKIGNEFKKTYFTECDKTILKTGKVADICYYRYGQLTVMIVPILYTAGEYAVAKISQIAKMSKISVSLTENALMLNEKLAAKGVTLMEAEGKTLIKNATTGETIATVESKALKDIENALDDLSDLNSGAKIISLVDEMPIKGTPNSAGVSFENASTPIRQLNQQGNVITNNAFQNFSAYDGNAAYALQDIAEVGIAKEGKLIQMYPTDPVTKIIPEVKNVPVIQLVPYKLTSFKGKEGIIELIVAETESVKGVVQIVYASAVVAKKLKEEEEKKDKCTVCVKHDQATCKKFEQLQAKVGAHAAIAKLCVGLTAINANPVITELLNWDKDQILLFFNDVTGTTTASTPQLRDNIPQININVVNAWQILSVYPVHRKNMDYINQIVSMLTDTKVQNNLNQGTDNYKVMLTKVVKNHNVLTPQTKFNNSVALIEYLKALKLLIDNYDGVSGFKESLSPLKTQTQNGFDGMWFGIQQMNTLSADDVARVDLDFDEILDCGTATNPSSCKFDVEMRSGNPKWYEYKSYAEASIPKFSQLKAYFSRINSINQLEYVFEQRKAGTEDAVKLKFQNFLCSGCSTETPSLSAKGNELFEVIWNNVSLRQILFDLSDTATKAPKEQFKEIISETENDFYDFIKVR</sequence>
<reference evidence="4" key="1">
    <citation type="journal article" date="2019" name="Int. J. Syst. Evol. Microbiol.">
        <title>The Global Catalogue of Microorganisms (GCM) 10K type strain sequencing project: providing services to taxonomists for standard genome sequencing and annotation.</title>
        <authorList>
            <consortium name="The Broad Institute Genomics Platform"/>
            <consortium name="The Broad Institute Genome Sequencing Center for Infectious Disease"/>
            <person name="Wu L."/>
            <person name="Ma J."/>
        </authorList>
    </citation>
    <scope>NUCLEOTIDE SEQUENCE [LARGE SCALE GENOMIC DNA]</scope>
    <source>
        <strain evidence="4">CGMCC 1.16060</strain>
    </source>
</reference>
<name>A0ABQ1URX4_9FLAO</name>
<feature type="chain" id="PRO_5045438650" description="Fibronectin type-III domain-containing protein" evidence="1">
    <location>
        <begin position="31"/>
        <end position="1957"/>
    </location>
</feature>
<dbReference type="EMBL" id="BMKP01000009">
    <property type="protein sequence ID" value="GGF23955.1"/>
    <property type="molecule type" value="Genomic_DNA"/>
</dbReference>
<evidence type="ECO:0000313" key="3">
    <source>
        <dbReference type="EMBL" id="GGF23955.1"/>
    </source>
</evidence>
<organism evidence="3 4">
    <name type="scientific">Flavobacterium limi</name>
    <dbReference type="NCBI Taxonomy" id="2045105"/>
    <lineage>
        <taxon>Bacteria</taxon>
        <taxon>Pseudomonadati</taxon>
        <taxon>Bacteroidota</taxon>
        <taxon>Flavobacteriia</taxon>
        <taxon>Flavobacteriales</taxon>
        <taxon>Flavobacteriaceae</taxon>
        <taxon>Flavobacterium</taxon>
    </lineage>
</organism>
<dbReference type="InterPro" id="IPR036116">
    <property type="entry name" value="FN3_sf"/>
</dbReference>
<dbReference type="PROSITE" id="PS50853">
    <property type="entry name" value="FN3"/>
    <property type="match status" value="1"/>
</dbReference>
<dbReference type="Proteomes" id="UP000655016">
    <property type="component" value="Unassembled WGS sequence"/>
</dbReference>
<dbReference type="SMART" id="SM00060">
    <property type="entry name" value="FN3"/>
    <property type="match status" value="1"/>
</dbReference>
<accession>A0ABQ1URX4</accession>
<gene>
    <name evidence="3" type="ORF">GCM10011518_36550</name>
</gene>
<keyword evidence="4" id="KW-1185">Reference proteome</keyword>
<evidence type="ECO:0000313" key="4">
    <source>
        <dbReference type="Proteomes" id="UP000655016"/>
    </source>
</evidence>
<feature type="signal peptide" evidence="1">
    <location>
        <begin position="1"/>
        <end position="30"/>
    </location>
</feature>
<evidence type="ECO:0000256" key="1">
    <source>
        <dbReference type="SAM" id="SignalP"/>
    </source>
</evidence>
<feature type="domain" description="Fibronectin type-III" evidence="2">
    <location>
        <begin position="296"/>
        <end position="383"/>
    </location>
</feature>
<dbReference type="InterPro" id="IPR003961">
    <property type="entry name" value="FN3_dom"/>
</dbReference>
<dbReference type="Gene3D" id="2.60.40.10">
    <property type="entry name" value="Immunoglobulins"/>
    <property type="match status" value="1"/>
</dbReference>
<dbReference type="SUPFAM" id="SSF49265">
    <property type="entry name" value="Fibronectin type III"/>
    <property type="match status" value="1"/>
</dbReference>
<dbReference type="SUPFAM" id="SSF55486">
    <property type="entry name" value="Metalloproteases ('zincins'), catalytic domain"/>
    <property type="match status" value="1"/>
</dbReference>
<keyword evidence="1" id="KW-0732">Signal</keyword>